<name>A0A518GSH8_9PLAN</name>
<dbReference type="GO" id="GO:0005737">
    <property type="term" value="C:cytoplasm"/>
    <property type="evidence" value="ECO:0007669"/>
    <property type="project" value="UniProtKB-SubCell"/>
</dbReference>
<dbReference type="HAMAP" id="MF_00818">
    <property type="entry name" value="QueF_type1"/>
    <property type="match status" value="1"/>
</dbReference>
<evidence type="ECO:0000256" key="3">
    <source>
        <dbReference type="ARBA" id="ARBA00022857"/>
    </source>
</evidence>
<protein>
    <recommendedName>
        <fullName evidence="5">NADPH-dependent 7-cyano-7-deazaguanine reductase</fullName>
        <ecNumber evidence="5">1.7.1.13</ecNumber>
    </recommendedName>
    <alternativeName>
        <fullName evidence="5">7-cyano-7-carbaguanine reductase</fullName>
    </alternativeName>
    <alternativeName>
        <fullName evidence="5">NADPH-dependent nitrile oxidoreductase</fullName>
    </alternativeName>
    <alternativeName>
        <fullName evidence="5">PreQ(0) reductase</fullName>
    </alternativeName>
</protein>
<dbReference type="UniPathway" id="UPA00392"/>
<dbReference type="Proteomes" id="UP000315349">
    <property type="component" value="Chromosome"/>
</dbReference>
<dbReference type="RefSeq" id="WP_145302590.1">
    <property type="nucleotide sequence ID" value="NZ_CP036299.1"/>
</dbReference>
<dbReference type="EC" id="1.7.1.13" evidence="5"/>
<dbReference type="AlphaFoldDB" id="A0A518GSH8"/>
<comment type="pathway">
    <text evidence="5">tRNA modification; tRNA-queuosine biosynthesis.</text>
</comment>
<comment type="caution">
    <text evidence="5">Lacks conserved residue(s) required for the propagation of feature annotation.</text>
</comment>
<reference evidence="6 7" key="1">
    <citation type="submission" date="2019-02" db="EMBL/GenBank/DDBJ databases">
        <title>Deep-cultivation of Planctomycetes and their phenomic and genomic characterization uncovers novel biology.</title>
        <authorList>
            <person name="Wiegand S."/>
            <person name="Jogler M."/>
            <person name="Boedeker C."/>
            <person name="Pinto D."/>
            <person name="Vollmers J."/>
            <person name="Rivas-Marin E."/>
            <person name="Kohn T."/>
            <person name="Peeters S.H."/>
            <person name="Heuer A."/>
            <person name="Rast P."/>
            <person name="Oberbeckmann S."/>
            <person name="Bunk B."/>
            <person name="Jeske O."/>
            <person name="Meyerdierks A."/>
            <person name="Storesund J.E."/>
            <person name="Kallscheuer N."/>
            <person name="Luecker S."/>
            <person name="Lage O.M."/>
            <person name="Pohl T."/>
            <person name="Merkel B.J."/>
            <person name="Hornburger P."/>
            <person name="Mueller R.-W."/>
            <person name="Bruemmer F."/>
            <person name="Labrenz M."/>
            <person name="Spormann A.M."/>
            <person name="Op den Camp H."/>
            <person name="Overmann J."/>
            <person name="Amann R."/>
            <person name="Jetten M.S.M."/>
            <person name="Mascher T."/>
            <person name="Medema M.H."/>
            <person name="Devos D.P."/>
            <person name="Kaster A.-K."/>
            <person name="Ovreas L."/>
            <person name="Rohde M."/>
            <person name="Galperin M.Y."/>
            <person name="Jogler C."/>
        </authorList>
    </citation>
    <scope>NUCLEOTIDE SEQUENCE [LARGE SCALE GENOMIC DNA]</scope>
    <source>
        <strain evidence="6 7">Spb1</strain>
    </source>
</reference>
<feature type="active site" description="Proton donor" evidence="5">
    <location>
        <position position="41"/>
    </location>
</feature>
<dbReference type="PANTHER" id="PTHR34354">
    <property type="entry name" value="NADPH-DEPENDENT 7-CYANO-7-DEAZAGUANINE REDUCTASE"/>
    <property type="match status" value="1"/>
</dbReference>
<comment type="catalytic activity">
    <reaction evidence="5">
        <text>7-aminomethyl-7-carbaguanine + 2 NADP(+) = 7-cyano-7-carbaguanine + 2 NADPH + 3 H(+)</text>
        <dbReference type="Rhea" id="RHEA:13409"/>
        <dbReference type="ChEBI" id="CHEBI:15378"/>
        <dbReference type="ChEBI" id="CHEBI:45075"/>
        <dbReference type="ChEBI" id="CHEBI:57783"/>
        <dbReference type="ChEBI" id="CHEBI:58349"/>
        <dbReference type="ChEBI" id="CHEBI:58703"/>
        <dbReference type="EC" id="1.7.1.13"/>
    </reaction>
</comment>
<dbReference type="InterPro" id="IPR050084">
    <property type="entry name" value="NADPH_dep_7-cyano-7-deazaG_red"/>
</dbReference>
<evidence type="ECO:0000313" key="7">
    <source>
        <dbReference type="Proteomes" id="UP000315349"/>
    </source>
</evidence>
<dbReference type="Gene3D" id="3.30.1130.10">
    <property type="match status" value="1"/>
</dbReference>
<organism evidence="6 7">
    <name type="scientific">Planctopirus ephydatiae</name>
    <dbReference type="NCBI Taxonomy" id="2528019"/>
    <lineage>
        <taxon>Bacteria</taxon>
        <taxon>Pseudomonadati</taxon>
        <taxon>Planctomycetota</taxon>
        <taxon>Planctomycetia</taxon>
        <taxon>Planctomycetales</taxon>
        <taxon>Planctomycetaceae</taxon>
        <taxon>Planctopirus</taxon>
    </lineage>
</organism>
<dbReference type="InterPro" id="IPR016856">
    <property type="entry name" value="QueF_type1"/>
</dbReference>
<comment type="similarity">
    <text evidence="5">Belongs to the GTP cyclohydrolase I family. QueF type 1 subfamily.</text>
</comment>
<evidence type="ECO:0000313" key="6">
    <source>
        <dbReference type="EMBL" id="QDV31540.1"/>
    </source>
</evidence>
<comment type="subcellular location">
    <subcellularLocation>
        <location evidence="5">Cytoplasm</location>
    </subcellularLocation>
</comment>
<evidence type="ECO:0000256" key="5">
    <source>
        <dbReference type="HAMAP-Rule" id="MF_00818"/>
    </source>
</evidence>
<evidence type="ECO:0000256" key="2">
    <source>
        <dbReference type="ARBA" id="ARBA00022785"/>
    </source>
</evidence>
<dbReference type="InterPro" id="IPR029500">
    <property type="entry name" value="QueF"/>
</dbReference>
<gene>
    <name evidence="5 6" type="primary">queF</name>
    <name evidence="6" type="ORF">Spb1_34850</name>
</gene>
<dbReference type="EMBL" id="CP036299">
    <property type="protein sequence ID" value="QDV31540.1"/>
    <property type="molecule type" value="Genomic_DNA"/>
</dbReference>
<comment type="function">
    <text evidence="5">Catalyzes the NADPH-dependent reduction of 7-cyano-7-deazaguanine (preQ0) to 7-aminomethyl-7-deazaguanine (preQ1).</text>
</comment>
<sequence length="118" mass="13417">MPSEFLGILETFPNPFPQRDYSIETICPEFTSLCPKTGQPDYGTLVITYVPDEKCFELKSLKLYLQAFRNHGAFYEQVTNMILDDLVATTSPRSLEVVAQFTPRGGIRSNVTVKYVRD</sequence>
<dbReference type="Pfam" id="PF14489">
    <property type="entry name" value="QueF"/>
    <property type="match status" value="1"/>
</dbReference>
<keyword evidence="4 5" id="KW-0560">Oxidoreductase</keyword>
<dbReference type="GO" id="GO:0008616">
    <property type="term" value="P:tRNA queuosine(34) biosynthetic process"/>
    <property type="evidence" value="ECO:0007669"/>
    <property type="project" value="UniProtKB-UniRule"/>
</dbReference>
<dbReference type="KEGG" id="peh:Spb1_34850"/>
<keyword evidence="3 5" id="KW-0521">NADP</keyword>
<dbReference type="NCBIfam" id="TIGR03139">
    <property type="entry name" value="QueF-II"/>
    <property type="match status" value="1"/>
</dbReference>
<keyword evidence="2 5" id="KW-0671">Queuosine biosynthesis</keyword>
<dbReference type="PIRSF" id="PIRSF027377">
    <property type="entry name" value="Nitrile_oxidored_QueF"/>
    <property type="match status" value="1"/>
</dbReference>
<dbReference type="OrthoDB" id="9795077at2"/>
<feature type="binding site" evidence="5">
    <location>
        <begin position="75"/>
        <end position="76"/>
    </location>
    <ligand>
        <name>substrate</name>
    </ligand>
</feature>
<keyword evidence="1 5" id="KW-0963">Cytoplasm</keyword>
<proteinExistence type="inferred from homology"/>
<evidence type="ECO:0000256" key="4">
    <source>
        <dbReference type="ARBA" id="ARBA00023002"/>
    </source>
</evidence>
<accession>A0A518GSH8</accession>
<dbReference type="InterPro" id="IPR043133">
    <property type="entry name" value="GTP-CH-I_C/QueF"/>
</dbReference>
<feature type="active site" description="Thioimide intermediate" evidence="5">
    <location>
        <position position="34"/>
    </location>
</feature>
<evidence type="ECO:0000256" key="1">
    <source>
        <dbReference type="ARBA" id="ARBA00022490"/>
    </source>
</evidence>
<dbReference type="PANTHER" id="PTHR34354:SF1">
    <property type="entry name" value="NADPH-DEPENDENT 7-CYANO-7-DEAZAGUANINE REDUCTASE"/>
    <property type="match status" value="1"/>
</dbReference>
<keyword evidence="7" id="KW-1185">Reference proteome</keyword>
<dbReference type="SUPFAM" id="SSF55620">
    <property type="entry name" value="Tetrahydrobiopterin biosynthesis enzymes-like"/>
    <property type="match status" value="1"/>
</dbReference>
<dbReference type="GO" id="GO:0033739">
    <property type="term" value="F:preQ1 synthase activity"/>
    <property type="evidence" value="ECO:0007669"/>
    <property type="project" value="UniProtKB-UniRule"/>
</dbReference>